<evidence type="ECO:0000313" key="5">
    <source>
        <dbReference type="EMBL" id="THE63934.1"/>
    </source>
</evidence>
<dbReference type="Pfam" id="PF01297">
    <property type="entry name" value="ZnuA"/>
    <property type="match status" value="1"/>
</dbReference>
<organism evidence="5 6">
    <name type="scientific">Salinadaptatus halalkaliphilus</name>
    <dbReference type="NCBI Taxonomy" id="2419781"/>
    <lineage>
        <taxon>Archaea</taxon>
        <taxon>Methanobacteriati</taxon>
        <taxon>Methanobacteriota</taxon>
        <taxon>Stenosarchaea group</taxon>
        <taxon>Halobacteria</taxon>
        <taxon>Halobacteriales</taxon>
        <taxon>Natrialbaceae</taxon>
        <taxon>Salinadaptatus</taxon>
    </lineage>
</organism>
<comment type="similarity">
    <text evidence="1">Belongs to the bacterial solute-binding protein 9 family.</text>
</comment>
<dbReference type="GO" id="GO:0046872">
    <property type="term" value="F:metal ion binding"/>
    <property type="evidence" value="ECO:0007669"/>
    <property type="project" value="InterPro"/>
</dbReference>
<evidence type="ECO:0000256" key="2">
    <source>
        <dbReference type="ARBA" id="ARBA00022448"/>
    </source>
</evidence>
<dbReference type="InterPro" id="IPR050492">
    <property type="entry name" value="Bact_metal-bind_prot9"/>
</dbReference>
<dbReference type="OrthoDB" id="50488at2157"/>
<feature type="coiled-coil region" evidence="4">
    <location>
        <begin position="149"/>
        <end position="176"/>
    </location>
</feature>
<dbReference type="Proteomes" id="UP000318864">
    <property type="component" value="Unassembled WGS sequence"/>
</dbReference>
<dbReference type="SUPFAM" id="SSF53807">
    <property type="entry name" value="Helical backbone' metal receptor"/>
    <property type="match status" value="1"/>
</dbReference>
<keyword evidence="3" id="KW-0732">Signal</keyword>
<dbReference type="PANTHER" id="PTHR42953">
    <property type="entry name" value="HIGH-AFFINITY ZINC UPTAKE SYSTEM PROTEIN ZNUA-RELATED"/>
    <property type="match status" value="1"/>
</dbReference>
<evidence type="ECO:0000313" key="6">
    <source>
        <dbReference type="Proteomes" id="UP000318864"/>
    </source>
</evidence>
<dbReference type="AlphaFoldDB" id="A0A4S3TIP3"/>
<sequence length="311" mass="34764">MGGASDDDPEDQNVAVASFFTFYDFTRQIADETPMSVDNLVPVGLHGHGWEPDPTITQDIVDANAFIHVGPDFQPWADRAIETVEDDGADTHLINAREGVELLDLAETVEDDEEIEGGKDPHFWLDPELAKHAVDNIANGLAEVAPDHEGEFADNADELKGELDELDAEWEAIFEEAEREYVFLAAHNAFEYLGQRYATTIQPLIANLAAADDVRTSDMQYAEDMIAEHDIQYIGAAIFEPNSWAKQLVDETNAEAYYPVTPYAGTREEWVDQGWGYFDIARNINMPTFEIVLDAADPSETTLGEEWRNFD</sequence>
<dbReference type="InterPro" id="IPR006127">
    <property type="entry name" value="ZnuA-like"/>
</dbReference>
<dbReference type="Gene3D" id="3.40.50.1980">
    <property type="entry name" value="Nitrogenase molybdenum iron protein domain"/>
    <property type="match status" value="2"/>
</dbReference>
<dbReference type="GO" id="GO:0030001">
    <property type="term" value="P:metal ion transport"/>
    <property type="evidence" value="ECO:0007669"/>
    <property type="project" value="InterPro"/>
</dbReference>
<name>A0A4S3TIP3_9EURY</name>
<keyword evidence="6" id="KW-1185">Reference proteome</keyword>
<reference evidence="5 6" key="1">
    <citation type="submission" date="2018-10" db="EMBL/GenBank/DDBJ databases">
        <title>Natronolimnobius sp. XQ-INN 246 isolated from Inner Mongolia Autonomous Region of China.</title>
        <authorList>
            <person name="Xue Q."/>
        </authorList>
    </citation>
    <scope>NUCLEOTIDE SEQUENCE [LARGE SCALE GENOMIC DNA]</scope>
    <source>
        <strain evidence="5 6">XQ-INN 246</strain>
    </source>
</reference>
<evidence type="ECO:0000256" key="1">
    <source>
        <dbReference type="ARBA" id="ARBA00011028"/>
    </source>
</evidence>
<accession>A0A4S3TIP3</accession>
<dbReference type="PANTHER" id="PTHR42953:SF3">
    <property type="entry name" value="HIGH-AFFINITY ZINC UPTAKE SYSTEM PROTEIN ZNUA"/>
    <property type="match status" value="1"/>
</dbReference>
<keyword evidence="2" id="KW-0813">Transport</keyword>
<evidence type="ECO:0000256" key="4">
    <source>
        <dbReference type="SAM" id="Coils"/>
    </source>
</evidence>
<dbReference type="EMBL" id="RBZW01000055">
    <property type="protein sequence ID" value="THE63934.1"/>
    <property type="molecule type" value="Genomic_DNA"/>
</dbReference>
<comment type="caution">
    <text evidence="5">The sequence shown here is derived from an EMBL/GenBank/DDBJ whole genome shotgun (WGS) entry which is preliminary data.</text>
</comment>
<protein>
    <submittedName>
        <fullName evidence="5">Zinc ABC transporter substrate-binding protein</fullName>
    </submittedName>
</protein>
<proteinExistence type="inferred from homology"/>
<evidence type="ECO:0000256" key="3">
    <source>
        <dbReference type="ARBA" id="ARBA00022729"/>
    </source>
</evidence>
<gene>
    <name evidence="5" type="ORF">D8Y22_15930</name>
</gene>
<keyword evidence="4" id="KW-0175">Coiled coil</keyword>